<evidence type="ECO:0000256" key="3">
    <source>
        <dbReference type="ARBA" id="ARBA00014910"/>
    </source>
</evidence>
<dbReference type="InterPro" id="IPR033351">
    <property type="entry name" value="POC5"/>
</dbReference>
<evidence type="ECO:0000256" key="7">
    <source>
        <dbReference type="ARBA" id="ARBA00023212"/>
    </source>
</evidence>
<reference evidence="14 15" key="1">
    <citation type="submission" date="2019-03" db="EMBL/GenBank/DDBJ databases">
        <authorList>
            <person name="Gaulin E."/>
            <person name="Dumas B."/>
        </authorList>
    </citation>
    <scope>NUCLEOTIDE SEQUENCE [LARGE SCALE GENOMIC DNA]</scope>
    <source>
        <strain evidence="14">CBS 568.67</strain>
    </source>
</reference>
<accession>A0A485L1S9</accession>
<gene>
    <name evidence="14" type="primary">Aste57867_14453</name>
    <name evidence="13" type="ORF">As57867_014399</name>
    <name evidence="14" type="ORF">ASTE57867_14453</name>
</gene>
<sequence length="405" mass="46328">MARELLQHRFAAIDLIEESNDDNGVRPPSCSTPLLPLPTLPHERTTTTMARELLQHRFAAIDLIEESNDDNGVRPPSCSTPLLPSESTKIIYDGGRLTLPLDDGDENVNPTKKEFSDNSISRIDGPTVSNLLPSTPASVQPLPRPPHEAEVFASMFKTHYETLFQSSITLFHDMQTRLTRDRDTVVASLTHDQALREVHFETTLTGMRKTLDDTSMRGKYGKQILLRLATYHATKQAAHDRVWRNPQSIARCFVAWRAHVRARQFKALRARQAGVYRKQRIPGRPFVAWHRWVQTMKHERHVQALDLAHDDQVRAMKKQHEDELHHLRQQLVRAQADIEAYQLEQVRLEEDVRRVFLRGVSAMNLEALSLFRNNNAAAAPPRTPSLDDLDVETPRSNIPQPLYKQ</sequence>
<dbReference type="Proteomes" id="UP000332933">
    <property type="component" value="Unassembled WGS sequence"/>
</dbReference>
<evidence type="ECO:0000256" key="12">
    <source>
        <dbReference type="SAM" id="MobiDB-lite"/>
    </source>
</evidence>
<feature type="region of interest" description="Disordered" evidence="12">
    <location>
        <begin position="376"/>
        <end position="405"/>
    </location>
</feature>
<dbReference type="AlphaFoldDB" id="A0A485L1S9"/>
<evidence type="ECO:0000256" key="6">
    <source>
        <dbReference type="ARBA" id="ARBA00023054"/>
    </source>
</evidence>
<keyword evidence="6 11" id="KW-0175">Coiled coil</keyword>
<evidence type="ECO:0000313" key="15">
    <source>
        <dbReference type="Proteomes" id="UP000332933"/>
    </source>
</evidence>
<dbReference type="EMBL" id="VJMH01005542">
    <property type="protein sequence ID" value="KAF0694683.1"/>
    <property type="molecule type" value="Genomic_DNA"/>
</dbReference>
<evidence type="ECO:0000313" key="14">
    <source>
        <dbReference type="EMBL" id="VFT91275.1"/>
    </source>
</evidence>
<evidence type="ECO:0000256" key="5">
    <source>
        <dbReference type="ARBA" id="ARBA00022737"/>
    </source>
</evidence>
<protein>
    <recommendedName>
        <fullName evidence="3">Centrosomal protein POC5</fullName>
    </recommendedName>
    <alternativeName>
        <fullName evidence="9">Protein of centriole 5</fullName>
    </alternativeName>
</protein>
<dbReference type="OrthoDB" id="68908at2759"/>
<comment type="function">
    <text evidence="10">Essential for the assembly of the distal half of centrioles, required for centriole elongation. Acts as a negative regulator of centriole elongation.</text>
</comment>
<reference evidence="13" key="2">
    <citation type="submission" date="2019-06" db="EMBL/GenBank/DDBJ databases">
        <title>Genomics analysis of Aphanomyces spp. identifies a new class of oomycete effector associated with host adaptation.</title>
        <authorList>
            <person name="Gaulin E."/>
        </authorList>
    </citation>
    <scope>NUCLEOTIDE SEQUENCE</scope>
    <source>
        <strain evidence="13">CBS 578.67</strain>
    </source>
</reference>
<feature type="coiled-coil region" evidence="11">
    <location>
        <begin position="317"/>
        <end position="351"/>
    </location>
</feature>
<dbReference type="GO" id="GO:0005814">
    <property type="term" value="C:centriole"/>
    <property type="evidence" value="ECO:0007669"/>
    <property type="project" value="UniProtKB-SubCell"/>
</dbReference>
<dbReference type="PANTHER" id="PTHR28618:SF1">
    <property type="entry name" value="CENTROSOMAL PROTEIN POC5"/>
    <property type="match status" value="1"/>
</dbReference>
<organism evidence="14 15">
    <name type="scientific">Aphanomyces stellatus</name>
    <dbReference type="NCBI Taxonomy" id="120398"/>
    <lineage>
        <taxon>Eukaryota</taxon>
        <taxon>Sar</taxon>
        <taxon>Stramenopiles</taxon>
        <taxon>Oomycota</taxon>
        <taxon>Saprolegniomycetes</taxon>
        <taxon>Saprolegniales</taxon>
        <taxon>Verrucalvaceae</taxon>
        <taxon>Aphanomyces</taxon>
    </lineage>
</organism>
<evidence type="ECO:0000256" key="10">
    <source>
        <dbReference type="ARBA" id="ARBA00049959"/>
    </source>
</evidence>
<evidence type="ECO:0000256" key="9">
    <source>
        <dbReference type="ARBA" id="ARBA00031694"/>
    </source>
</evidence>
<evidence type="ECO:0000313" key="13">
    <source>
        <dbReference type="EMBL" id="KAF0694683.1"/>
    </source>
</evidence>
<keyword evidence="4" id="KW-0963">Cytoplasm</keyword>
<feature type="region of interest" description="Disordered" evidence="12">
    <location>
        <begin position="101"/>
        <end position="128"/>
    </location>
</feature>
<evidence type="ECO:0000256" key="8">
    <source>
        <dbReference type="ARBA" id="ARBA00023306"/>
    </source>
</evidence>
<feature type="compositionally biased region" description="Polar residues" evidence="12">
    <location>
        <begin position="117"/>
        <end position="128"/>
    </location>
</feature>
<comment type="similarity">
    <text evidence="2">Belongs to the POC5 family.</text>
</comment>
<name>A0A485L1S9_9STRA</name>
<proteinExistence type="inferred from homology"/>
<evidence type="ECO:0000256" key="11">
    <source>
        <dbReference type="SAM" id="Coils"/>
    </source>
</evidence>
<keyword evidence="7" id="KW-0206">Cytoskeleton</keyword>
<evidence type="ECO:0000256" key="4">
    <source>
        <dbReference type="ARBA" id="ARBA00022490"/>
    </source>
</evidence>
<dbReference type="PANTHER" id="PTHR28618">
    <property type="entry name" value="CENTROSOMAL PROTEIN POC5"/>
    <property type="match status" value="1"/>
</dbReference>
<evidence type="ECO:0000256" key="2">
    <source>
        <dbReference type="ARBA" id="ARBA00010411"/>
    </source>
</evidence>
<evidence type="ECO:0000256" key="1">
    <source>
        <dbReference type="ARBA" id="ARBA00004114"/>
    </source>
</evidence>
<keyword evidence="8" id="KW-0131">Cell cycle</keyword>
<keyword evidence="15" id="KW-1185">Reference proteome</keyword>
<keyword evidence="5" id="KW-0677">Repeat</keyword>
<dbReference type="EMBL" id="CAADRA010005563">
    <property type="protein sequence ID" value="VFT91275.1"/>
    <property type="molecule type" value="Genomic_DNA"/>
</dbReference>
<comment type="subcellular location">
    <subcellularLocation>
        <location evidence="1">Cytoplasm</location>
        <location evidence="1">Cytoskeleton</location>
        <location evidence="1">Microtubule organizing center</location>
        <location evidence="1">Centrosome</location>
        <location evidence="1">Centriole</location>
    </subcellularLocation>
</comment>